<dbReference type="EMBL" id="JACMHY010000001">
    <property type="protein sequence ID" value="MBC2863633.1"/>
    <property type="molecule type" value="Genomic_DNA"/>
</dbReference>
<accession>A0A7X1LNA7</accession>
<dbReference type="RefSeq" id="WP_159673644.1">
    <property type="nucleotide sequence ID" value="NZ_JACMHY010000001.1"/>
</dbReference>
<feature type="chain" id="PRO_5030580611" description="Secreted protein" evidence="1">
    <location>
        <begin position="34"/>
        <end position="129"/>
    </location>
</feature>
<sequence>MDRGVTRRRLAAGLAVLAGSGLFALALPASAQAAASTCAGHQVRTVPFATGAVRVYKRDGYVCVLTVPKKPGGRRLMSVSVQARGNRPVTDTGRYSSHAGPVTVHAGHRCVRVSGAVGTGSVHSGWILC</sequence>
<proteinExistence type="predicted"/>
<keyword evidence="3" id="KW-1185">Reference proteome</keyword>
<evidence type="ECO:0000313" key="3">
    <source>
        <dbReference type="Proteomes" id="UP000517694"/>
    </source>
</evidence>
<organism evidence="2 3">
    <name type="scientific">Streptomyces mexicanus</name>
    <dbReference type="NCBI Taxonomy" id="178566"/>
    <lineage>
        <taxon>Bacteria</taxon>
        <taxon>Bacillati</taxon>
        <taxon>Actinomycetota</taxon>
        <taxon>Actinomycetes</taxon>
        <taxon>Kitasatosporales</taxon>
        <taxon>Streptomycetaceae</taxon>
        <taxon>Streptomyces</taxon>
    </lineage>
</organism>
<protein>
    <recommendedName>
        <fullName evidence="4">Secreted protein</fullName>
    </recommendedName>
</protein>
<dbReference type="OrthoDB" id="4321110at2"/>
<dbReference type="AlphaFoldDB" id="A0A7X1LNA7"/>
<evidence type="ECO:0000256" key="1">
    <source>
        <dbReference type="SAM" id="SignalP"/>
    </source>
</evidence>
<dbReference type="InterPro" id="IPR006311">
    <property type="entry name" value="TAT_signal"/>
</dbReference>
<evidence type="ECO:0008006" key="4">
    <source>
        <dbReference type="Google" id="ProtNLM"/>
    </source>
</evidence>
<gene>
    <name evidence="2" type="ORF">H1R13_01080</name>
</gene>
<feature type="signal peptide" evidence="1">
    <location>
        <begin position="1"/>
        <end position="33"/>
    </location>
</feature>
<evidence type="ECO:0000313" key="2">
    <source>
        <dbReference type="EMBL" id="MBC2863633.1"/>
    </source>
</evidence>
<comment type="caution">
    <text evidence="2">The sequence shown here is derived from an EMBL/GenBank/DDBJ whole genome shotgun (WGS) entry which is preliminary data.</text>
</comment>
<dbReference type="PROSITE" id="PS51318">
    <property type="entry name" value="TAT"/>
    <property type="match status" value="1"/>
</dbReference>
<keyword evidence="1" id="KW-0732">Signal</keyword>
<reference evidence="2 3" key="1">
    <citation type="submission" date="2020-08" db="EMBL/GenBank/DDBJ databases">
        <title>Whole-Genome Sequence of French Clinical Streptomyces mexicanus Strain Q0842.</title>
        <authorList>
            <person name="Boxberger M."/>
            <person name="La Scola B."/>
        </authorList>
    </citation>
    <scope>NUCLEOTIDE SEQUENCE [LARGE SCALE GENOMIC DNA]</scope>
    <source>
        <strain evidence="2 3">Marseille-Q0842</strain>
    </source>
</reference>
<name>A0A7X1LNA7_9ACTN</name>
<dbReference type="Proteomes" id="UP000517694">
    <property type="component" value="Unassembled WGS sequence"/>
</dbReference>